<name>A0A7C0Y4Z1_DESA2</name>
<dbReference type="SUPFAM" id="SSF54862">
    <property type="entry name" value="4Fe-4S ferredoxins"/>
    <property type="match status" value="1"/>
</dbReference>
<dbReference type="GO" id="GO:0046872">
    <property type="term" value="F:metal ion binding"/>
    <property type="evidence" value="ECO:0007669"/>
    <property type="project" value="UniProtKB-KW"/>
</dbReference>
<keyword evidence="5" id="KW-0274">FAD</keyword>
<dbReference type="Pfam" id="PF12831">
    <property type="entry name" value="FAD_oxidored"/>
    <property type="match status" value="1"/>
</dbReference>
<evidence type="ECO:0000256" key="6">
    <source>
        <dbReference type="ARBA" id="ARBA00023002"/>
    </source>
</evidence>
<dbReference type="InterPro" id="IPR036188">
    <property type="entry name" value="FAD/NAD-bd_sf"/>
</dbReference>
<feature type="domain" description="4Fe-4S ferredoxin-type" evidence="9">
    <location>
        <begin position="608"/>
        <end position="634"/>
    </location>
</feature>
<dbReference type="InterPro" id="IPR039650">
    <property type="entry name" value="HdrA-like"/>
</dbReference>
<evidence type="ECO:0000256" key="8">
    <source>
        <dbReference type="ARBA" id="ARBA00023014"/>
    </source>
</evidence>
<dbReference type="Pfam" id="PF00037">
    <property type="entry name" value="Fer4"/>
    <property type="match status" value="2"/>
</dbReference>
<keyword evidence="5" id="KW-0285">Flavoprotein</keyword>
<dbReference type="InterPro" id="IPR017896">
    <property type="entry name" value="4Fe4S_Fe-S-bd"/>
</dbReference>
<keyword evidence="6" id="KW-0560">Oxidoreductase</keyword>
<dbReference type="PROSITE" id="PS00198">
    <property type="entry name" value="4FE4S_FER_1"/>
    <property type="match status" value="2"/>
</dbReference>
<dbReference type="GO" id="GO:0051539">
    <property type="term" value="F:4 iron, 4 sulfur cluster binding"/>
    <property type="evidence" value="ECO:0007669"/>
    <property type="project" value="UniProtKB-KW"/>
</dbReference>
<evidence type="ECO:0000259" key="9">
    <source>
        <dbReference type="PROSITE" id="PS51379"/>
    </source>
</evidence>
<dbReference type="Proteomes" id="UP000886289">
    <property type="component" value="Unassembled WGS sequence"/>
</dbReference>
<organism evidence="10">
    <name type="scientific">Desulfofervidus auxilii</name>
    <dbReference type="NCBI Taxonomy" id="1621989"/>
    <lineage>
        <taxon>Bacteria</taxon>
        <taxon>Pseudomonadati</taxon>
        <taxon>Thermodesulfobacteriota</taxon>
        <taxon>Candidatus Desulfofervidia</taxon>
        <taxon>Candidatus Desulfofervidales</taxon>
        <taxon>Candidatus Desulfofervidaceae</taxon>
        <taxon>Candidatus Desulfofervidus</taxon>
    </lineage>
</organism>
<sequence>MRIGVFVCHCGRNIAGIVDVKTVVDEIAKLKDVVFCTDYIYLCSEPGQKTIQEKIKELNLTHIIVAACSPSLHGITFSRAVEAAGVNPYLFEMANIREQCSWVHSHNPELATKKAISLIKASLSKLRYSQPLTPIKVPLTQKVLVIGGGIAGIRVALDIAQAGFEVYLVEKSPSLGGRMAQLSETFPTLDCSSCILTPLMVEVARHKKIHLFTYAEVKKVEGIIGNFKVTIEKKPRYVIPEKCTGCGDCVDVCPVVVPNEFDQGLGARKAIYVPFPQAVPLVYTIDFENCLNTEKLIICEQCFKICGPKAIDFLMRPEEIQIEVGAIVVATGYELLPLEALKEYGAGEYEDVITSLDFERLISASGPTGGILRRPSDGRIPKSVVFIQCAGSRSPEQGRPYCSKICCMYTAKHALIYKHLVPDGEVYVFYIDIRAAGKRYEEFVQRVMGDGVLYLRGKVSKVFRHNEKMVVLGVDTLSGKTVEVETDLVVLAPAIIPSKGAQELAKMLKIPVDEFGFFSEIHPKLRPVETTSPGIYLAGAAQSPKDISETVAQASAAASKVLSLLSQKEATLEPIVAYVDKEICKGCGLCRRVCPFKAITIVKEDKKRYAKVEPAICQGCGCCMAICEENAINV</sequence>
<dbReference type="GO" id="GO:0016491">
    <property type="term" value="F:oxidoreductase activity"/>
    <property type="evidence" value="ECO:0007669"/>
    <property type="project" value="UniProtKB-KW"/>
</dbReference>
<dbReference type="Gene3D" id="3.30.70.20">
    <property type="match status" value="2"/>
</dbReference>
<evidence type="ECO:0000256" key="4">
    <source>
        <dbReference type="ARBA" id="ARBA00022723"/>
    </source>
</evidence>
<dbReference type="PROSITE" id="PS51379">
    <property type="entry name" value="4FE4S_FER_2"/>
    <property type="match status" value="3"/>
</dbReference>
<evidence type="ECO:0000256" key="3">
    <source>
        <dbReference type="ARBA" id="ARBA00022485"/>
    </source>
</evidence>
<feature type="domain" description="4Fe-4S ferredoxin-type" evidence="9">
    <location>
        <begin position="233"/>
        <end position="264"/>
    </location>
</feature>
<dbReference type="SUPFAM" id="SSF51905">
    <property type="entry name" value="FAD/NAD(P)-binding domain"/>
    <property type="match status" value="1"/>
</dbReference>
<keyword evidence="4" id="KW-0479">Metal-binding</keyword>
<comment type="similarity">
    <text evidence="2">Belongs to the HdrA family.</text>
</comment>
<dbReference type="PANTHER" id="PTHR43498">
    <property type="entry name" value="FERREDOXIN:COB-COM HETERODISULFIDE REDUCTASE SUBUNIT A"/>
    <property type="match status" value="1"/>
</dbReference>
<proteinExistence type="inferred from homology"/>
<evidence type="ECO:0000256" key="5">
    <source>
        <dbReference type="ARBA" id="ARBA00022827"/>
    </source>
</evidence>
<dbReference type="PANTHER" id="PTHR43498:SF1">
    <property type="entry name" value="COB--COM HETERODISULFIDE REDUCTASE IRON-SULFUR SUBUNIT A"/>
    <property type="match status" value="1"/>
</dbReference>
<evidence type="ECO:0000256" key="2">
    <source>
        <dbReference type="ARBA" id="ARBA00006561"/>
    </source>
</evidence>
<evidence type="ECO:0000313" key="10">
    <source>
        <dbReference type="EMBL" id="HDD43769.1"/>
    </source>
</evidence>
<gene>
    <name evidence="10" type="ORF">ENG63_02770</name>
</gene>
<feature type="non-terminal residue" evidence="10">
    <location>
        <position position="634"/>
    </location>
</feature>
<protein>
    <submittedName>
        <fullName evidence="10">CoB--CoM heterodisulfide reductase iron-sulfur subunit A family protein</fullName>
    </submittedName>
</protein>
<dbReference type="AlphaFoldDB" id="A0A7C0Y4Z1"/>
<dbReference type="Gene3D" id="3.40.50.720">
    <property type="entry name" value="NAD(P)-binding Rossmann-like Domain"/>
    <property type="match status" value="1"/>
</dbReference>
<comment type="caution">
    <text evidence="10">The sequence shown here is derived from an EMBL/GenBank/DDBJ whole genome shotgun (WGS) entry which is preliminary data.</text>
</comment>
<keyword evidence="8" id="KW-0411">Iron-sulfur</keyword>
<keyword evidence="7" id="KW-0408">Iron</keyword>
<evidence type="ECO:0000256" key="7">
    <source>
        <dbReference type="ARBA" id="ARBA00023004"/>
    </source>
</evidence>
<keyword evidence="3" id="KW-0004">4Fe-4S</keyword>
<evidence type="ECO:0000256" key="1">
    <source>
        <dbReference type="ARBA" id="ARBA00001974"/>
    </source>
</evidence>
<feature type="domain" description="4Fe-4S ferredoxin-type" evidence="9">
    <location>
        <begin position="575"/>
        <end position="604"/>
    </location>
</feature>
<dbReference type="InterPro" id="IPR017900">
    <property type="entry name" value="4Fe4S_Fe_S_CS"/>
</dbReference>
<comment type="cofactor">
    <cofactor evidence="1">
        <name>FAD</name>
        <dbReference type="ChEBI" id="CHEBI:57692"/>
    </cofactor>
</comment>
<dbReference type="EMBL" id="DRBS01000107">
    <property type="protein sequence ID" value="HDD43769.1"/>
    <property type="molecule type" value="Genomic_DNA"/>
</dbReference>
<reference evidence="10" key="1">
    <citation type="journal article" date="2020" name="mSystems">
        <title>Genome- and Community-Level Interaction Insights into Carbon Utilization and Element Cycling Functions of Hydrothermarchaeota in Hydrothermal Sediment.</title>
        <authorList>
            <person name="Zhou Z."/>
            <person name="Liu Y."/>
            <person name="Xu W."/>
            <person name="Pan J."/>
            <person name="Luo Z.H."/>
            <person name="Li M."/>
        </authorList>
    </citation>
    <scope>NUCLEOTIDE SEQUENCE [LARGE SCALE GENOMIC DNA]</scope>
    <source>
        <strain evidence="10">HyVt-233</strain>
    </source>
</reference>
<accession>A0A7C0Y4Z1</accession>